<sequence>MRGSVPLQLTGATLVLLPLEGLLVWAAHAHPSQLRWLADRDQTYALSGILDWTDGHGTLAAGLAALWLVLQAAAVLLGAVYCCWPGGRRYKHPWDRYWVEGDEGRDPLLPPRPAGEADAAGGYHTPPSRFGTPHSSPGARLPPVLVIEQPSAPSAPMAYPIL</sequence>
<gene>
    <name evidence="4" type="ORF">CHLNCDRAFT_139887</name>
</gene>
<proteinExistence type="predicted"/>
<feature type="transmembrane region" description="Helical" evidence="2">
    <location>
        <begin position="59"/>
        <end position="84"/>
    </location>
</feature>
<evidence type="ECO:0000313" key="4">
    <source>
        <dbReference type="EMBL" id="EFN51667.1"/>
    </source>
</evidence>
<evidence type="ECO:0000313" key="5">
    <source>
        <dbReference type="Proteomes" id="UP000008141"/>
    </source>
</evidence>
<evidence type="ECO:0000256" key="1">
    <source>
        <dbReference type="SAM" id="MobiDB-lite"/>
    </source>
</evidence>
<organism evidence="5">
    <name type="scientific">Chlorella variabilis</name>
    <name type="common">Green alga</name>
    <dbReference type="NCBI Taxonomy" id="554065"/>
    <lineage>
        <taxon>Eukaryota</taxon>
        <taxon>Viridiplantae</taxon>
        <taxon>Chlorophyta</taxon>
        <taxon>core chlorophytes</taxon>
        <taxon>Trebouxiophyceae</taxon>
        <taxon>Chlorellales</taxon>
        <taxon>Chlorellaceae</taxon>
        <taxon>Chlorella clade</taxon>
        <taxon>Chlorella</taxon>
    </lineage>
</organism>
<protein>
    <submittedName>
        <fullName evidence="4">Expressed protein</fullName>
    </submittedName>
</protein>
<evidence type="ECO:0000256" key="2">
    <source>
        <dbReference type="SAM" id="Phobius"/>
    </source>
</evidence>
<dbReference type="OrthoDB" id="515097at2759"/>
<dbReference type="AlphaFoldDB" id="E1ZR48"/>
<keyword evidence="5" id="KW-1185">Reference proteome</keyword>
<name>E1ZR48_CHLVA</name>
<accession>E1ZR48</accession>
<dbReference type="EMBL" id="GL433861">
    <property type="protein sequence ID" value="EFN51667.1"/>
    <property type="molecule type" value="Genomic_DNA"/>
</dbReference>
<keyword evidence="2" id="KW-0812">Transmembrane</keyword>
<keyword evidence="3" id="KW-0732">Signal</keyword>
<feature type="region of interest" description="Disordered" evidence="1">
    <location>
        <begin position="105"/>
        <end position="135"/>
    </location>
</feature>
<dbReference type="Proteomes" id="UP000008141">
    <property type="component" value="Unassembled WGS sequence"/>
</dbReference>
<keyword evidence="2" id="KW-1133">Transmembrane helix</keyword>
<dbReference type="RefSeq" id="XP_005843769.1">
    <property type="nucleotide sequence ID" value="XM_005843707.1"/>
</dbReference>
<feature type="signal peptide" evidence="3">
    <location>
        <begin position="1"/>
        <end position="29"/>
    </location>
</feature>
<feature type="chain" id="PRO_5003156648" evidence="3">
    <location>
        <begin position="30"/>
        <end position="162"/>
    </location>
</feature>
<evidence type="ECO:0000256" key="3">
    <source>
        <dbReference type="SAM" id="SignalP"/>
    </source>
</evidence>
<dbReference type="InParanoid" id="E1ZR48"/>
<reference evidence="4 5" key="1">
    <citation type="journal article" date="2010" name="Plant Cell">
        <title>The Chlorella variabilis NC64A genome reveals adaptation to photosymbiosis, coevolution with viruses, and cryptic sex.</title>
        <authorList>
            <person name="Blanc G."/>
            <person name="Duncan G."/>
            <person name="Agarkova I."/>
            <person name="Borodovsky M."/>
            <person name="Gurnon J."/>
            <person name="Kuo A."/>
            <person name="Lindquist E."/>
            <person name="Lucas S."/>
            <person name="Pangilinan J."/>
            <person name="Polle J."/>
            <person name="Salamov A."/>
            <person name="Terry A."/>
            <person name="Yamada T."/>
            <person name="Dunigan D.D."/>
            <person name="Grigoriev I.V."/>
            <person name="Claverie J.M."/>
            <person name="Van Etten J.L."/>
        </authorList>
    </citation>
    <scope>NUCLEOTIDE SEQUENCE [LARGE SCALE GENOMIC DNA]</scope>
    <source>
        <strain evidence="4 5">NC64A</strain>
    </source>
</reference>
<dbReference type="GeneID" id="17351079"/>
<keyword evidence="2" id="KW-0472">Membrane</keyword>
<dbReference type="KEGG" id="cvr:CHLNCDRAFT_139887"/>